<dbReference type="HOGENOM" id="CLU_1541916_0_0_1"/>
<dbReference type="Proteomes" id="UP000001593">
    <property type="component" value="Unassembled WGS sequence"/>
</dbReference>
<dbReference type="AlphaFoldDB" id="A7SAR2"/>
<name>A7SAR2_NEMVE</name>
<keyword evidence="3" id="KW-1185">Reference proteome</keyword>
<reference evidence="2 3" key="1">
    <citation type="journal article" date="2007" name="Science">
        <title>Sea anemone genome reveals ancestral eumetazoan gene repertoire and genomic organization.</title>
        <authorList>
            <person name="Putnam N.H."/>
            <person name="Srivastava M."/>
            <person name="Hellsten U."/>
            <person name="Dirks B."/>
            <person name="Chapman J."/>
            <person name="Salamov A."/>
            <person name="Terry A."/>
            <person name="Shapiro H."/>
            <person name="Lindquist E."/>
            <person name="Kapitonov V.V."/>
            <person name="Jurka J."/>
            <person name="Genikhovich G."/>
            <person name="Grigoriev I.V."/>
            <person name="Lucas S.M."/>
            <person name="Steele R.E."/>
            <person name="Finnerty J.R."/>
            <person name="Technau U."/>
            <person name="Martindale M.Q."/>
            <person name="Rokhsar D.S."/>
        </authorList>
    </citation>
    <scope>NUCLEOTIDE SEQUENCE [LARGE SCALE GENOMIC DNA]</scope>
    <source>
        <strain evidence="3">CH2 X CH6</strain>
    </source>
</reference>
<sequence length="174" mass="18504">MGELDKIITPKSKLSEIVDAAEMVCDNLSSAPVIKASGSGASGSEASGSEASGSGASSEASQSDSGSEANGLEASGSWASSGASGHNTDSFQMLRGARIVRKIKRSKLKVPKNKIKRTKPKTLKKKIKRAMAKMSKNKCKRFVKKNFKIIRKSVGKLRGVCKRLNACKMTVKVQ</sequence>
<dbReference type="EMBL" id="DS469611">
    <property type="protein sequence ID" value="EDO39167.1"/>
    <property type="molecule type" value="Genomic_DNA"/>
</dbReference>
<gene>
    <name evidence="2" type="ORF">NEMVEDRAFT_v1g244015</name>
</gene>
<evidence type="ECO:0000313" key="2">
    <source>
        <dbReference type="EMBL" id="EDO39167.1"/>
    </source>
</evidence>
<feature type="region of interest" description="Disordered" evidence="1">
    <location>
        <begin position="35"/>
        <end position="91"/>
    </location>
</feature>
<accession>A7SAR2</accession>
<protein>
    <submittedName>
        <fullName evidence="2">Uncharacterized protein</fullName>
    </submittedName>
</protein>
<organism evidence="2 3">
    <name type="scientific">Nematostella vectensis</name>
    <name type="common">Starlet sea anemone</name>
    <dbReference type="NCBI Taxonomy" id="45351"/>
    <lineage>
        <taxon>Eukaryota</taxon>
        <taxon>Metazoa</taxon>
        <taxon>Cnidaria</taxon>
        <taxon>Anthozoa</taxon>
        <taxon>Hexacorallia</taxon>
        <taxon>Actiniaria</taxon>
        <taxon>Edwardsiidae</taxon>
        <taxon>Nematostella</taxon>
    </lineage>
</organism>
<dbReference type="InParanoid" id="A7SAR2"/>
<evidence type="ECO:0000256" key="1">
    <source>
        <dbReference type="SAM" id="MobiDB-lite"/>
    </source>
</evidence>
<proteinExistence type="predicted"/>
<evidence type="ECO:0000313" key="3">
    <source>
        <dbReference type="Proteomes" id="UP000001593"/>
    </source>
</evidence>
<feature type="compositionally biased region" description="Low complexity" evidence="1">
    <location>
        <begin position="36"/>
        <end position="85"/>
    </location>
</feature>